<dbReference type="PANTHER" id="PTHR37817">
    <property type="entry name" value="N-ACETYLTRANSFERASE EIS"/>
    <property type="match status" value="1"/>
</dbReference>
<dbReference type="PROSITE" id="PS51186">
    <property type="entry name" value="GNAT"/>
    <property type="match status" value="1"/>
</dbReference>
<dbReference type="AlphaFoldDB" id="A0A4R5NFS3"/>
<accession>A0A4R5NFS3</accession>
<proteinExistence type="predicted"/>
<name>A0A4R5NFS3_9LACO</name>
<evidence type="ECO:0000313" key="2">
    <source>
        <dbReference type="EMBL" id="TDG72182.1"/>
    </source>
</evidence>
<feature type="domain" description="N-acetyltransferase" evidence="1">
    <location>
        <begin position="1"/>
        <end position="141"/>
    </location>
</feature>
<evidence type="ECO:0000313" key="3">
    <source>
        <dbReference type="Proteomes" id="UP000295257"/>
    </source>
</evidence>
<organism evidence="2 3">
    <name type="scientific">Companilactobacillus farciminis</name>
    <dbReference type="NCBI Taxonomy" id="1612"/>
    <lineage>
        <taxon>Bacteria</taxon>
        <taxon>Bacillati</taxon>
        <taxon>Bacillota</taxon>
        <taxon>Bacilli</taxon>
        <taxon>Lactobacillales</taxon>
        <taxon>Lactobacillaceae</taxon>
        <taxon>Companilactobacillus</taxon>
    </lineage>
</organism>
<dbReference type="InterPro" id="IPR051554">
    <property type="entry name" value="Acetyltransferase_Eis"/>
</dbReference>
<protein>
    <recommendedName>
        <fullName evidence="1">N-acetyltransferase domain-containing protein</fullName>
    </recommendedName>
</protein>
<dbReference type="Pfam" id="PF17668">
    <property type="entry name" value="Acetyltransf_17"/>
    <property type="match status" value="1"/>
</dbReference>
<dbReference type="SUPFAM" id="SSF55718">
    <property type="entry name" value="SCP-like"/>
    <property type="match status" value="1"/>
</dbReference>
<dbReference type="InterPro" id="IPR025559">
    <property type="entry name" value="Eis_dom"/>
</dbReference>
<comment type="caution">
    <text evidence="2">The sequence shown here is derived from an EMBL/GenBank/DDBJ whole genome shotgun (WGS) entry which is preliminary data.</text>
</comment>
<dbReference type="EMBL" id="PUFN01000017">
    <property type="protein sequence ID" value="TDG72182.1"/>
    <property type="molecule type" value="Genomic_DNA"/>
</dbReference>
<dbReference type="InterPro" id="IPR036527">
    <property type="entry name" value="SCP2_sterol-bd_dom_sf"/>
</dbReference>
<dbReference type="SUPFAM" id="SSF55729">
    <property type="entry name" value="Acyl-CoA N-acyltransferases (Nat)"/>
    <property type="match status" value="1"/>
</dbReference>
<dbReference type="GO" id="GO:0034069">
    <property type="term" value="F:aminoglycoside N-acetyltransferase activity"/>
    <property type="evidence" value="ECO:0007669"/>
    <property type="project" value="TreeGrafter"/>
</dbReference>
<evidence type="ECO:0000259" key="1">
    <source>
        <dbReference type="PROSITE" id="PS51186"/>
    </source>
</evidence>
<dbReference type="InterPro" id="IPR041380">
    <property type="entry name" value="Acetyltransf_17"/>
</dbReference>
<dbReference type="Gene3D" id="3.30.1050.10">
    <property type="entry name" value="SCP2 sterol-binding domain"/>
    <property type="match status" value="1"/>
</dbReference>
<dbReference type="Pfam" id="PF13530">
    <property type="entry name" value="SCP2_2"/>
    <property type="match status" value="1"/>
</dbReference>
<dbReference type="Pfam" id="PF13527">
    <property type="entry name" value="Acetyltransf_9"/>
    <property type="match status" value="1"/>
</dbReference>
<dbReference type="RefSeq" id="WP_010020033.1">
    <property type="nucleotide sequence ID" value="NZ_PUFN01000017.1"/>
</dbReference>
<dbReference type="Gene3D" id="3.40.630.30">
    <property type="match status" value="2"/>
</dbReference>
<dbReference type="OrthoDB" id="9768284at2"/>
<gene>
    <name evidence="2" type="ORF">C5L30_000993</name>
</gene>
<dbReference type="STRING" id="1612.ABB44_10775"/>
<dbReference type="GO" id="GO:0030649">
    <property type="term" value="P:aminoglycoside antibiotic catabolic process"/>
    <property type="evidence" value="ECO:0007669"/>
    <property type="project" value="TreeGrafter"/>
</dbReference>
<dbReference type="Proteomes" id="UP000295257">
    <property type="component" value="Unassembled WGS sequence"/>
</dbReference>
<sequence>MNKYLLGKDKFNQFYELYLYSFNRPDSPQRRSVLKERFDHAIVYGIMNEDKLGSGLFSIPFNVNFHDVDFKMNGIGDVMSAPEFGGRGGASSLMNQALEDMYNDGVTLSYLAPFSYGYYRQFGFEQVFDHTRITIKNFELPRVKNTQEGIVKRVKITELPDSVKRLYLEKNHLGGMSRADWWWNHMVDKHPEYQLALAYQANKLIGYLVYYNEGVNFVIHEWVNSNPLSLQLLLKFVTKHQSIFKNFIYESPDADFKADLLEDPNSAKLEVIPYMMARIVNLEDFLKRYPIQKMNLARINFKVEDSLAWNNHTWSLAINDGIVDLKVADELKPDLELTIQNLTKAMFGYRSLDSLVNYGLIKGDVEKISDLSSLFVQEKPQLIDYF</sequence>
<reference evidence="2 3" key="1">
    <citation type="journal article" date="2019" name="Appl. Microbiol. Biotechnol.">
        <title>Uncovering carbohydrate metabolism through a genotype-phenotype association study of 56 lactic acid bacteria genomes.</title>
        <authorList>
            <person name="Buron-Moles G."/>
            <person name="Chailyan A."/>
            <person name="Dolejs I."/>
            <person name="Forster J."/>
            <person name="Miks M.H."/>
        </authorList>
    </citation>
    <scope>NUCLEOTIDE SEQUENCE [LARGE SCALE GENOMIC DNA]</scope>
    <source>
        <strain evidence="2 3">ATCC 29644</strain>
    </source>
</reference>
<dbReference type="PANTHER" id="PTHR37817:SF1">
    <property type="entry name" value="N-ACETYLTRANSFERASE EIS"/>
    <property type="match status" value="1"/>
</dbReference>
<dbReference type="InterPro" id="IPR016181">
    <property type="entry name" value="Acyl_CoA_acyltransferase"/>
</dbReference>
<keyword evidence="3" id="KW-1185">Reference proteome</keyword>
<dbReference type="InterPro" id="IPR000182">
    <property type="entry name" value="GNAT_dom"/>
</dbReference>